<proteinExistence type="predicted"/>
<name>A0A6L9Y5K3_9BURK</name>
<feature type="signal peptide" evidence="1">
    <location>
        <begin position="1"/>
        <end position="24"/>
    </location>
</feature>
<dbReference type="GO" id="GO:0003824">
    <property type="term" value="F:catalytic activity"/>
    <property type="evidence" value="ECO:0007669"/>
    <property type="project" value="UniProtKB-ARBA"/>
</dbReference>
<dbReference type="SMART" id="SM00912">
    <property type="entry name" value="Haemagg_act"/>
    <property type="match status" value="1"/>
</dbReference>
<keyword evidence="4" id="KW-1185">Reference proteome</keyword>
<dbReference type="RefSeq" id="WP_163764165.1">
    <property type="nucleotide sequence ID" value="NZ_JAAGYR010000006.1"/>
</dbReference>
<dbReference type="Pfam" id="PF13332">
    <property type="entry name" value="Fil_haemagg_2"/>
    <property type="match status" value="4"/>
</dbReference>
<feature type="chain" id="PRO_5027066244" evidence="1">
    <location>
        <begin position="25"/>
        <end position="1425"/>
    </location>
</feature>
<evidence type="ECO:0000259" key="2">
    <source>
        <dbReference type="SMART" id="SM00912"/>
    </source>
</evidence>
<dbReference type="Gene3D" id="2.160.20.10">
    <property type="entry name" value="Single-stranded right-handed beta-helix, Pectin lyase-like"/>
    <property type="match status" value="1"/>
</dbReference>
<dbReference type="InterPro" id="IPR011050">
    <property type="entry name" value="Pectin_lyase_fold/virulence"/>
</dbReference>
<accession>A0A6L9Y5K3</accession>
<organism evidence="3 4">
    <name type="scientific">Pelistega ratti</name>
    <dbReference type="NCBI Taxonomy" id="2652177"/>
    <lineage>
        <taxon>Bacteria</taxon>
        <taxon>Pseudomonadati</taxon>
        <taxon>Pseudomonadota</taxon>
        <taxon>Betaproteobacteria</taxon>
        <taxon>Burkholderiales</taxon>
        <taxon>Alcaligenaceae</taxon>
        <taxon>Pelistega</taxon>
    </lineage>
</organism>
<dbReference type="NCBIfam" id="TIGR01901">
    <property type="entry name" value="adhes_NPXG"/>
    <property type="match status" value="1"/>
</dbReference>
<dbReference type="InterPro" id="IPR025157">
    <property type="entry name" value="Hemagglutinin_rpt"/>
</dbReference>
<feature type="domain" description="Filamentous haemagglutinin FhaB/tRNA nuclease CdiA-like TPS" evidence="2">
    <location>
        <begin position="38"/>
        <end position="158"/>
    </location>
</feature>
<dbReference type="EMBL" id="JAAGYR010000006">
    <property type="protein sequence ID" value="NEN75505.1"/>
    <property type="molecule type" value="Genomic_DNA"/>
</dbReference>
<protein>
    <submittedName>
        <fullName evidence="3">Filamentous hemagglutinin N-terminal domain-containing protein</fullName>
    </submittedName>
</protein>
<evidence type="ECO:0000313" key="3">
    <source>
        <dbReference type="EMBL" id="NEN75505.1"/>
    </source>
</evidence>
<comment type="caution">
    <text evidence="3">The sequence shown here is derived from an EMBL/GenBank/DDBJ whole genome shotgun (WGS) entry which is preliminary data.</text>
</comment>
<dbReference type="InterPro" id="IPR008638">
    <property type="entry name" value="FhaB/CdiA-like_TPS"/>
</dbReference>
<dbReference type="Pfam" id="PF05860">
    <property type="entry name" value="TPS"/>
    <property type="match status" value="1"/>
</dbReference>
<reference evidence="3 4" key="1">
    <citation type="submission" date="2020-02" db="EMBL/GenBank/DDBJ databases">
        <title>Pelistega sp. NLN82 were isolated from wild rodents of the Hainan Island.</title>
        <authorList>
            <person name="Niu N."/>
            <person name="Zhou J."/>
        </authorList>
    </citation>
    <scope>NUCLEOTIDE SEQUENCE [LARGE SCALE GENOMIC DNA]</scope>
    <source>
        <strain evidence="3 4">NLN82</strain>
    </source>
</reference>
<evidence type="ECO:0000256" key="1">
    <source>
        <dbReference type="SAM" id="SignalP"/>
    </source>
</evidence>
<keyword evidence="1" id="KW-0732">Signal</keyword>
<gene>
    <name evidence="3" type="ORF">F9B74_04080</name>
</gene>
<dbReference type="InterPro" id="IPR012334">
    <property type="entry name" value="Pectin_lyas_fold"/>
</dbReference>
<sequence>MQKISLSKMTIALSLCYVPYISYADIQTATTHTQVMHQAGVEVVNIATPSQSGLSHNQYNQYNVNKAGAVLNNGLQTSHTQLAGDIARNPNLQTHAAKIILNEVVSRNPSHIAGKQEIAGQAADYILANPNGISVDGGGFINTPRASLVVGKPTVESGQLIGYHVDGEKSLTTKGVISGASNLDLIAPTVNISGQIQADGGNVNILQGQNKIERADDGQLTINVLPQQTQVLDGKVAGSIQAGRIRIHSTNEQANLAITSSDLTAKEVIITAGNARLDGTVSRKNLGTVKEIKEPNNIVGSGDKNHDKESFVTTNIQADSVIVIASNQLDLIGTHIQAKDAVLIGGKTHLGAQKTKERTSVTEHRFDTKKRSKVAERSLTVVEKAQRTVINADKLKLGAIKDKLTTDAAQVNVQQLTLHGEKGITLQGVKEHSHYDDNVQFKNLGKKRKTGSSHQTANAQNYVATELNVKGDLITSSNADVIFAGAVGRIDGDLVVENIGNVQFQAEKVKNSHVVDDREKYWGGLAGSKTLGSTRNDAEKHGADFTVNGAVLIDAKKGVSVSGSRVISGKDALVKANKGDLVVDAVSNVSVFEEKGRKGTIFDITKERTQGYKLVYTKKEAELASKSNLQLITDNNVNITGSRVKAGGLLDITAGKNINIDSSQDYLSQSYKQSGIGFTTKVEKPMVSLDKEGLAKSSIDLLGDVIIGKVKRDELVKNLADNVKNNFKFKGEASATFGFYNHYKVTEEHTYNPSLVSGGSANLTAKNINVIGSKVEATKGDLSINAENKVNTKASHDYVYDSTVNTDFGITKTVTVTENSLTNKISLGLQHVDKDKTSTKAKGSQLSAANDLTINANEMIKHKGTQLNAGHDLTENAKAIYHSPEYNTDSDKKKNFDLGLSLTTTINKDKSASGSLVLGISGGRESNTAENAQSATITAGNDINMNAKYLHDMGTQYQGGGNVNLNSNKQIIQSAHNTKSHDKLTAGITIGVSASTKDFTTTNVGVNAGVHFQKDQSHSSTAHKANVQGDNVNIVTGTLNSQADIVAKNDVNIHADKANFTQSQNTSSHKGGGFTLNVGVGSIVIPAAGAAIPSVDVKFTANAHQGSRTDAVLHTVQGGNDVDIHGNGGVSLQGTNVAAGNNVYITGNTVEVKPGNSRVQDLKVNVGGGVSVGANTSSLGITGNVNVQHENSTTHSAVSIDGKNVNIQGENGVTLTGVTSNSTNLNIDGGKGDITLNAAKNNVNKTGVDVGLSLSGGLSNDKWTPSKGSGKVNVDVVRNETHTTTDLNAQNATISGNNAHFNGSSINAANVMNNLTGSVTTTPVTNKVNETSVHLSASGSGKFTPYPDGKWAESAKKDWDNGTIAGVKADVNVKVDSTKTEVVKQGGINPPKPQVVKNQVVKTNINVTTNQKERLVKMIKQRRRR</sequence>
<dbReference type="SUPFAM" id="SSF51126">
    <property type="entry name" value="Pectin lyase-like"/>
    <property type="match status" value="1"/>
</dbReference>
<dbReference type="Proteomes" id="UP000477651">
    <property type="component" value="Unassembled WGS sequence"/>
</dbReference>
<evidence type="ECO:0000313" key="4">
    <source>
        <dbReference type="Proteomes" id="UP000477651"/>
    </source>
</evidence>